<protein>
    <submittedName>
        <fullName evidence="5">Haloacid dehalogenase</fullName>
    </submittedName>
</protein>
<dbReference type="Gene3D" id="3.40.50.1000">
    <property type="entry name" value="HAD superfamily/HAD-like"/>
    <property type="match status" value="1"/>
</dbReference>
<dbReference type="GO" id="GO:0006281">
    <property type="term" value="P:DNA repair"/>
    <property type="evidence" value="ECO:0007669"/>
    <property type="project" value="TreeGrafter"/>
</dbReference>
<dbReference type="PANTHER" id="PTHR43434">
    <property type="entry name" value="PHOSPHOGLYCOLATE PHOSPHATASE"/>
    <property type="match status" value="1"/>
</dbReference>
<evidence type="ECO:0000256" key="1">
    <source>
        <dbReference type="ARBA" id="ARBA00022723"/>
    </source>
</evidence>
<dbReference type="SUPFAM" id="SSF56784">
    <property type="entry name" value="HAD-like"/>
    <property type="match status" value="1"/>
</dbReference>
<dbReference type="Proteomes" id="UP000796104">
    <property type="component" value="Unassembled WGS sequence"/>
</dbReference>
<dbReference type="InterPro" id="IPR050155">
    <property type="entry name" value="HAD-like_hydrolase_sf"/>
</dbReference>
<name>A0AAX2USE8_AERVE</name>
<accession>A0AAX2USE8</accession>
<dbReference type="PANTHER" id="PTHR43434:SF23">
    <property type="entry name" value="PHOSPHOGLYCOLATE PHOSPHATASE"/>
    <property type="match status" value="1"/>
</dbReference>
<dbReference type="InterPro" id="IPR036412">
    <property type="entry name" value="HAD-like_sf"/>
</dbReference>
<keyword evidence="1" id="KW-0479">Metal-binding</keyword>
<dbReference type="RefSeq" id="WP_139494694.1">
    <property type="nucleotide sequence ID" value="NZ_CAWORL010000010.1"/>
</dbReference>
<keyword evidence="2" id="KW-0378">Hydrolase</keyword>
<keyword evidence="3" id="KW-0460">Magnesium</keyword>
<dbReference type="SFLD" id="SFLDG01135">
    <property type="entry name" value="C1.5.6:_HAD__Beta-PGM__Phospha"/>
    <property type="match status" value="1"/>
</dbReference>
<evidence type="ECO:0000256" key="2">
    <source>
        <dbReference type="ARBA" id="ARBA00022801"/>
    </source>
</evidence>
<sequence>MSASHSHPLPLRCVLFDLDGTLLDTAPDLGAAVNHVLISEGFAPLSDDIIRQTTSHGALGLLKAGLGDELLEELGATRLRNALLDYYAANLCVGTRPYEGMVDLIEWLDEKQLPWGIVTNKPGFLTEPLLTALPQLASCGVTVSADTLPVRKPDPAPMFFACEKLGVEAAHCLYVGDHVRDIEAGRNAGMRTAVAGWGYLNDEEDPAQWGADLHFDTVQALHHWLRYELTAKA</sequence>
<dbReference type="PRINTS" id="PR00413">
    <property type="entry name" value="HADHALOGNASE"/>
</dbReference>
<dbReference type="SFLD" id="SFLDG01129">
    <property type="entry name" value="C1.5:_HAD__Beta-PGM__Phosphata"/>
    <property type="match status" value="1"/>
</dbReference>
<dbReference type="NCBIfam" id="TIGR01509">
    <property type="entry name" value="HAD-SF-IA-v3"/>
    <property type="match status" value="1"/>
</dbReference>
<organism evidence="5 6">
    <name type="scientific">Aeromonas veronii</name>
    <dbReference type="NCBI Taxonomy" id="654"/>
    <lineage>
        <taxon>Bacteria</taxon>
        <taxon>Pseudomonadati</taxon>
        <taxon>Pseudomonadota</taxon>
        <taxon>Gammaproteobacteria</taxon>
        <taxon>Aeromonadales</taxon>
        <taxon>Aeromonadaceae</taxon>
        <taxon>Aeromonas</taxon>
    </lineage>
</organism>
<dbReference type="InterPro" id="IPR006439">
    <property type="entry name" value="HAD-SF_hydro_IA"/>
</dbReference>
<dbReference type="InterPro" id="IPR023198">
    <property type="entry name" value="PGP-like_dom2"/>
</dbReference>
<dbReference type="GO" id="GO:0008967">
    <property type="term" value="F:phosphoglycolate phosphatase activity"/>
    <property type="evidence" value="ECO:0007669"/>
    <property type="project" value="TreeGrafter"/>
</dbReference>
<dbReference type="GO" id="GO:0005829">
    <property type="term" value="C:cytosol"/>
    <property type="evidence" value="ECO:0007669"/>
    <property type="project" value="TreeGrafter"/>
</dbReference>
<dbReference type="EMBL" id="PDXJ01000018">
    <property type="protein sequence ID" value="TND53143.1"/>
    <property type="molecule type" value="Genomic_DNA"/>
</dbReference>
<comment type="caution">
    <text evidence="5">The sequence shown here is derived from an EMBL/GenBank/DDBJ whole genome shotgun (WGS) entry which is preliminary data.</text>
</comment>
<keyword evidence="4" id="KW-0119">Carbohydrate metabolism</keyword>
<evidence type="ECO:0000313" key="5">
    <source>
        <dbReference type="EMBL" id="TND53143.1"/>
    </source>
</evidence>
<dbReference type="InterPro" id="IPR041492">
    <property type="entry name" value="HAD_2"/>
</dbReference>
<dbReference type="SFLD" id="SFLDS00003">
    <property type="entry name" value="Haloacid_Dehalogenase"/>
    <property type="match status" value="1"/>
</dbReference>
<dbReference type="Pfam" id="PF13419">
    <property type="entry name" value="HAD_2"/>
    <property type="match status" value="1"/>
</dbReference>
<reference evidence="5" key="2">
    <citation type="journal article" date="2019" name="PLoS ONE">
        <title>Identification and characterization of putative Aeromonas spp. T3SS effectors.</title>
        <authorList>
            <person name="Rangel L.T."/>
            <person name="Marden J."/>
            <person name="Colston S."/>
            <person name="Setubal J.C."/>
            <person name="Graf J."/>
            <person name="Gogarten J.P."/>
        </authorList>
    </citation>
    <scope>NUCLEOTIDE SEQUENCE</scope>
    <source>
        <strain evidence="5">BAQ071013-135</strain>
    </source>
</reference>
<reference evidence="5" key="1">
    <citation type="submission" date="2017-10" db="EMBL/GenBank/DDBJ databases">
        <authorList>
            <person name="Colston S.M."/>
            <person name="Graf J."/>
        </authorList>
    </citation>
    <scope>NUCLEOTIDE SEQUENCE</scope>
    <source>
        <strain evidence="5">BAQ071013-135</strain>
    </source>
</reference>
<proteinExistence type="predicted"/>
<dbReference type="AlphaFoldDB" id="A0AAX2USE8"/>
<dbReference type="Gene3D" id="1.10.150.240">
    <property type="entry name" value="Putative phosphatase, domain 2"/>
    <property type="match status" value="1"/>
</dbReference>
<dbReference type="InterPro" id="IPR023214">
    <property type="entry name" value="HAD_sf"/>
</dbReference>
<dbReference type="GO" id="GO:0046872">
    <property type="term" value="F:metal ion binding"/>
    <property type="evidence" value="ECO:0007669"/>
    <property type="project" value="UniProtKB-KW"/>
</dbReference>
<gene>
    <name evidence="5" type="ORF">CF123_13130</name>
</gene>
<evidence type="ECO:0000256" key="4">
    <source>
        <dbReference type="ARBA" id="ARBA00023277"/>
    </source>
</evidence>
<dbReference type="NCBIfam" id="TIGR01549">
    <property type="entry name" value="HAD-SF-IA-v1"/>
    <property type="match status" value="1"/>
</dbReference>
<evidence type="ECO:0000313" key="6">
    <source>
        <dbReference type="Proteomes" id="UP000796104"/>
    </source>
</evidence>
<evidence type="ECO:0000256" key="3">
    <source>
        <dbReference type="ARBA" id="ARBA00022842"/>
    </source>
</evidence>